<evidence type="ECO:0000313" key="9">
    <source>
        <dbReference type="EMBL" id="UWP83040.1"/>
    </source>
</evidence>
<reference evidence="9" key="2">
    <citation type="submission" date="2022-09" db="EMBL/GenBank/DDBJ databases">
        <title>Biosynthetic gene clusters of Dactylosporangioum fulvum.</title>
        <authorList>
            <person name="Caradec T."/>
        </authorList>
    </citation>
    <scope>NUCLEOTIDE SEQUENCE</scope>
    <source>
        <strain evidence="9">NRRL B-16292</strain>
    </source>
</reference>
<keyword evidence="5 7" id="KW-0472">Membrane</keyword>
<sequence length="234" mass="23183">MFPPGYPASGQPPVVRPLWSLPGPALGALLAAALLTAPIGPLGSAIQRDLGLSTATMAATMVVPYAVAAAALVAPGHLLGRRSPTATAVPALLLLLLGSVVSGFVPNAAVMAGARVVAGLGAGAVLGVTLALSGQLGRGRSQTRLVLGLALGAALLLGPVATGILAQTLAWRWGLLIPVLPVAALALAVTALTGIIMWVQRTSRPSPPAAPATTTPFPSETRLGGPTRADNPPT</sequence>
<feature type="transmembrane region" description="Helical" evidence="7">
    <location>
        <begin position="145"/>
        <end position="169"/>
    </location>
</feature>
<dbReference type="InterPro" id="IPR020846">
    <property type="entry name" value="MFS_dom"/>
</dbReference>
<keyword evidence="3 7" id="KW-0812">Transmembrane</keyword>
<dbReference type="Pfam" id="PF07690">
    <property type="entry name" value="MFS_1"/>
    <property type="match status" value="1"/>
</dbReference>
<evidence type="ECO:0000256" key="5">
    <source>
        <dbReference type="ARBA" id="ARBA00023136"/>
    </source>
</evidence>
<dbReference type="Gene3D" id="1.20.1250.20">
    <property type="entry name" value="MFS general substrate transporter like domains"/>
    <property type="match status" value="1"/>
</dbReference>
<evidence type="ECO:0000256" key="4">
    <source>
        <dbReference type="ARBA" id="ARBA00022989"/>
    </source>
</evidence>
<organism evidence="9 10">
    <name type="scientific">Dactylosporangium fulvum</name>
    <dbReference type="NCBI Taxonomy" id="53359"/>
    <lineage>
        <taxon>Bacteria</taxon>
        <taxon>Bacillati</taxon>
        <taxon>Actinomycetota</taxon>
        <taxon>Actinomycetes</taxon>
        <taxon>Micromonosporales</taxon>
        <taxon>Micromonosporaceae</taxon>
        <taxon>Dactylosporangium</taxon>
    </lineage>
</organism>
<keyword evidence="4 7" id="KW-1133">Transmembrane helix</keyword>
<dbReference type="InterPro" id="IPR036259">
    <property type="entry name" value="MFS_trans_sf"/>
</dbReference>
<dbReference type="PANTHER" id="PTHR23501:SF191">
    <property type="entry name" value="VACUOLAR BASIC AMINO ACID TRANSPORTER 4"/>
    <property type="match status" value="1"/>
</dbReference>
<feature type="domain" description="Major facilitator superfamily (MFS) profile" evidence="8">
    <location>
        <begin position="20"/>
        <end position="234"/>
    </location>
</feature>
<evidence type="ECO:0000259" key="8">
    <source>
        <dbReference type="PROSITE" id="PS50850"/>
    </source>
</evidence>
<feature type="transmembrane region" description="Helical" evidence="7">
    <location>
        <begin position="52"/>
        <end position="74"/>
    </location>
</feature>
<feature type="transmembrane region" description="Helical" evidence="7">
    <location>
        <begin position="175"/>
        <end position="199"/>
    </location>
</feature>
<feature type="region of interest" description="Disordered" evidence="6">
    <location>
        <begin position="204"/>
        <end position="234"/>
    </location>
</feature>
<feature type="compositionally biased region" description="Low complexity" evidence="6">
    <location>
        <begin position="211"/>
        <end position="221"/>
    </location>
</feature>
<evidence type="ECO:0000256" key="6">
    <source>
        <dbReference type="SAM" id="MobiDB-lite"/>
    </source>
</evidence>
<name>A0ABY5W0T4_9ACTN</name>
<reference evidence="9" key="1">
    <citation type="submission" date="2021-04" db="EMBL/GenBank/DDBJ databases">
        <authorList>
            <person name="Hartkoorn R.C."/>
            <person name="Beaudoing E."/>
            <person name="Hot D."/>
        </authorList>
    </citation>
    <scope>NUCLEOTIDE SEQUENCE</scope>
    <source>
        <strain evidence="9">NRRL B-16292</strain>
    </source>
</reference>
<feature type="transmembrane region" description="Helical" evidence="7">
    <location>
        <begin position="86"/>
        <end position="106"/>
    </location>
</feature>
<feature type="transmembrane region" description="Helical" evidence="7">
    <location>
        <begin position="112"/>
        <end position="133"/>
    </location>
</feature>
<protein>
    <submittedName>
        <fullName evidence="9">MFS transporter</fullName>
    </submittedName>
</protein>
<dbReference type="EMBL" id="CP073720">
    <property type="protein sequence ID" value="UWP83040.1"/>
    <property type="molecule type" value="Genomic_DNA"/>
</dbReference>
<keyword evidence="2" id="KW-0813">Transport</keyword>
<dbReference type="InterPro" id="IPR011701">
    <property type="entry name" value="MFS"/>
</dbReference>
<dbReference type="PROSITE" id="PS50850">
    <property type="entry name" value="MFS"/>
    <property type="match status" value="1"/>
</dbReference>
<dbReference type="RefSeq" id="WP_259860819.1">
    <property type="nucleotide sequence ID" value="NZ_BAAAST010000080.1"/>
</dbReference>
<dbReference type="SUPFAM" id="SSF103473">
    <property type="entry name" value="MFS general substrate transporter"/>
    <property type="match status" value="1"/>
</dbReference>
<comment type="subcellular location">
    <subcellularLocation>
        <location evidence="1">Cell inner membrane</location>
        <topology evidence="1">Multi-pass membrane protein</topology>
    </subcellularLocation>
</comment>
<accession>A0ABY5W0T4</accession>
<evidence type="ECO:0000256" key="7">
    <source>
        <dbReference type="SAM" id="Phobius"/>
    </source>
</evidence>
<evidence type="ECO:0000256" key="1">
    <source>
        <dbReference type="ARBA" id="ARBA00004429"/>
    </source>
</evidence>
<evidence type="ECO:0000256" key="3">
    <source>
        <dbReference type="ARBA" id="ARBA00022692"/>
    </source>
</evidence>
<keyword evidence="10" id="KW-1185">Reference proteome</keyword>
<evidence type="ECO:0000313" key="10">
    <source>
        <dbReference type="Proteomes" id="UP001059617"/>
    </source>
</evidence>
<dbReference type="Proteomes" id="UP001059617">
    <property type="component" value="Chromosome"/>
</dbReference>
<feature type="transmembrane region" description="Helical" evidence="7">
    <location>
        <begin position="21"/>
        <end position="40"/>
    </location>
</feature>
<gene>
    <name evidence="9" type="ORF">Dfulv_01650</name>
</gene>
<proteinExistence type="predicted"/>
<evidence type="ECO:0000256" key="2">
    <source>
        <dbReference type="ARBA" id="ARBA00022448"/>
    </source>
</evidence>
<dbReference type="PANTHER" id="PTHR23501">
    <property type="entry name" value="MAJOR FACILITATOR SUPERFAMILY"/>
    <property type="match status" value="1"/>
</dbReference>